<proteinExistence type="predicted"/>
<name>A0ABP1PNK1_9HEXA</name>
<evidence type="ECO:0000313" key="3">
    <source>
        <dbReference type="Proteomes" id="UP001642540"/>
    </source>
</evidence>
<organism evidence="2 3">
    <name type="scientific">Orchesella dallaii</name>
    <dbReference type="NCBI Taxonomy" id="48710"/>
    <lineage>
        <taxon>Eukaryota</taxon>
        <taxon>Metazoa</taxon>
        <taxon>Ecdysozoa</taxon>
        <taxon>Arthropoda</taxon>
        <taxon>Hexapoda</taxon>
        <taxon>Collembola</taxon>
        <taxon>Entomobryomorpha</taxon>
        <taxon>Entomobryoidea</taxon>
        <taxon>Orchesellidae</taxon>
        <taxon>Orchesellinae</taxon>
        <taxon>Orchesella</taxon>
    </lineage>
</organism>
<feature type="chain" id="PRO_5046533319" evidence="1">
    <location>
        <begin position="23"/>
        <end position="197"/>
    </location>
</feature>
<dbReference type="EMBL" id="CAXLJM020000007">
    <property type="protein sequence ID" value="CAL8072129.1"/>
    <property type="molecule type" value="Genomic_DNA"/>
</dbReference>
<reference evidence="2 3" key="1">
    <citation type="submission" date="2024-08" db="EMBL/GenBank/DDBJ databases">
        <authorList>
            <person name="Cucini C."/>
            <person name="Frati F."/>
        </authorList>
    </citation>
    <scope>NUCLEOTIDE SEQUENCE [LARGE SCALE GENOMIC DNA]</scope>
</reference>
<evidence type="ECO:0000313" key="2">
    <source>
        <dbReference type="EMBL" id="CAL8072129.1"/>
    </source>
</evidence>
<evidence type="ECO:0000256" key="1">
    <source>
        <dbReference type="SAM" id="SignalP"/>
    </source>
</evidence>
<protein>
    <submittedName>
        <fullName evidence="2">Uncharacterized protein</fullName>
    </submittedName>
</protein>
<keyword evidence="1" id="KW-0732">Signal</keyword>
<sequence length="197" mass="21238">MQQINILALFVWTFFNVQIAIGTPASLRLRSPRIEESIHLDQLVQNKSDTELGISSTNSSNAKRVRQEDTGLENVAEIVSGVLGGGGLGSIFEGSSSFIGDAGVQEEVQFVLNNVAPSLDVVLKYGWEGLKRYFGYGVTTTTPPPRVVVVVQQANQTVAAAAASATEQSVTTEEDPETKNDIVDYPRLIRSRVGSLL</sequence>
<accession>A0ABP1PNK1</accession>
<comment type="caution">
    <text evidence="2">The sequence shown here is derived from an EMBL/GenBank/DDBJ whole genome shotgun (WGS) entry which is preliminary data.</text>
</comment>
<keyword evidence="3" id="KW-1185">Reference proteome</keyword>
<dbReference type="Proteomes" id="UP001642540">
    <property type="component" value="Unassembled WGS sequence"/>
</dbReference>
<gene>
    <name evidence="2" type="ORF">ODALV1_LOCUS2015</name>
</gene>
<feature type="signal peptide" evidence="1">
    <location>
        <begin position="1"/>
        <end position="22"/>
    </location>
</feature>